<dbReference type="Proteomes" id="UP001362999">
    <property type="component" value="Unassembled WGS sequence"/>
</dbReference>
<feature type="region of interest" description="Disordered" evidence="1">
    <location>
        <begin position="160"/>
        <end position="195"/>
    </location>
</feature>
<dbReference type="EMBL" id="JAWWNJ010000065">
    <property type="protein sequence ID" value="KAK7012461.1"/>
    <property type="molecule type" value="Genomic_DNA"/>
</dbReference>
<reference evidence="2 3" key="1">
    <citation type="journal article" date="2024" name="J Genomics">
        <title>Draft genome sequencing and assembly of Favolaschia claudopus CIRM-BRFM 2984 isolated from oak limbs.</title>
        <authorList>
            <person name="Navarro D."/>
            <person name="Drula E."/>
            <person name="Chaduli D."/>
            <person name="Cazenave R."/>
            <person name="Ahrendt S."/>
            <person name="Wang J."/>
            <person name="Lipzen A."/>
            <person name="Daum C."/>
            <person name="Barry K."/>
            <person name="Grigoriev I.V."/>
            <person name="Favel A."/>
            <person name="Rosso M.N."/>
            <person name="Martin F."/>
        </authorList>
    </citation>
    <scope>NUCLEOTIDE SEQUENCE [LARGE SCALE GENOMIC DNA]</scope>
    <source>
        <strain evidence="2 3">CIRM-BRFM 2984</strain>
    </source>
</reference>
<proteinExistence type="predicted"/>
<comment type="caution">
    <text evidence="2">The sequence shown here is derived from an EMBL/GenBank/DDBJ whole genome shotgun (WGS) entry which is preliminary data.</text>
</comment>
<sequence>MPKPDFIPAASTRKADESSEPPAAASSVEGMERSLAVAADPSAALQTLAPNQHLDNQNVDFDTLFNQASSFFTPNTSSADYPMSDLEINALLDSFIPHSDPLKEFMESFAVPPANPLDAWSGMTGDLSGFEGLDQIIPEPSPTPSFHGDPSWPLLHSGSHGLSSSSTVAPNIVDQMPSTTSRKPRSRRHPEVDENNILPESSVRSRGFSTRKRLAEQIEDPVEESRLRNLERYDFKLSLTELLCLFGEIFQQV</sequence>
<keyword evidence="3" id="KW-1185">Reference proteome</keyword>
<name>A0AAW0AHH6_9AGAR</name>
<gene>
    <name evidence="2" type="ORF">R3P38DRAFT_3209758</name>
</gene>
<evidence type="ECO:0000256" key="1">
    <source>
        <dbReference type="SAM" id="MobiDB-lite"/>
    </source>
</evidence>
<evidence type="ECO:0000313" key="2">
    <source>
        <dbReference type="EMBL" id="KAK7012461.1"/>
    </source>
</evidence>
<dbReference type="AlphaFoldDB" id="A0AAW0AHH6"/>
<organism evidence="2 3">
    <name type="scientific">Favolaschia claudopus</name>
    <dbReference type="NCBI Taxonomy" id="2862362"/>
    <lineage>
        <taxon>Eukaryota</taxon>
        <taxon>Fungi</taxon>
        <taxon>Dikarya</taxon>
        <taxon>Basidiomycota</taxon>
        <taxon>Agaricomycotina</taxon>
        <taxon>Agaricomycetes</taxon>
        <taxon>Agaricomycetidae</taxon>
        <taxon>Agaricales</taxon>
        <taxon>Marasmiineae</taxon>
        <taxon>Mycenaceae</taxon>
        <taxon>Favolaschia</taxon>
    </lineage>
</organism>
<accession>A0AAW0AHH6</accession>
<evidence type="ECO:0000313" key="3">
    <source>
        <dbReference type="Proteomes" id="UP001362999"/>
    </source>
</evidence>
<protein>
    <submittedName>
        <fullName evidence="2">Uncharacterized protein</fullName>
    </submittedName>
</protein>
<feature type="region of interest" description="Disordered" evidence="1">
    <location>
        <begin position="1"/>
        <end position="33"/>
    </location>
</feature>